<evidence type="ECO:0000256" key="4">
    <source>
        <dbReference type="ARBA" id="ARBA00022702"/>
    </source>
</evidence>
<evidence type="ECO:0000313" key="9">
    <source>
        <dbReference type="EMBL" id="TQD87872.1"/>
    </source>
</evidence>
<name>A0A540LNN3_MALBA</name>
<comment type="similarity">
    <text evidence="2">Belongs to the plant rapid alkalinization factor (RALF) family.</text>
</comment>
<comment type="subcellular location">
    <subcellularLocation>
        <location evidence="1">Secreted</location>
    </subcellularLocation>
</comment>
<dbReference type="GO" id="GO:0040008">
    <property type="term" value="P:regulation of growth"/>
    <property type="evidence" value="ECO:0007669"/>
    <property type="project" value="UniProtKB-ARBA"/>
</dbReference>
<dbReference type="Proteomes" id="UP000315295">
    <property type="component" value="Unassembled WGS sequence"/>
</dbReference>
<dbReference type="GO" id="GO:0005179">
    <property type="term" value="F:hormone activity"/>
    <property type="evidence" value="ECO:0007669"/>
    <property type="project" value="UniProtKB-KW"/>
</dbReference>
<gene>
    <name evidence="9" type="ORF">C1H46_026575</name>
</gene>
<sequence>MKSFILCFLLISLVVLNSEVQAQRNRIDPGAVDPCKGPGGPHPGCNGNTQPARPYDHGCSAILRLVVLKSELQVQRNRIDPGAVDPCKGPGGPHPGCNGNTQPARPYDHGCSAILRLVVLNSEVQAQRNRIDPGVVDPCKGPGGPHPGCNGNTQPARTYDRGCSAILRCRDGN</sequence>
<evidence type="ECO:0000256" key="2">
    <source>
        <dbReference type="ARBA" id="ARBA00009178"/>
    </source>
</evidence>
<reference evidence="9 10" key="1">
    <citation type="journal article" date="2019" name="G3 (Bethesda)">
        <title>Sequencing of a Wild Apple (Malus baccata) Genome Unravels the Differences Between Cultivated and Wild Apple Species Regarding Disease Resistance and Cold Tolerance.</title>
        <authorList>
            <person name="Chen X."/>
        </authorList>
    </citation>
    <scope>NUCLEOTIDE SEQUENCE [LARGE SCALE GENOMIC DNA]</scope>
    <source>
        <strain evidence="10">cv. Shandingzi</strain>
        <tissue evidence="9">Leaves</tissue>
    </source>
</reference>
<evidence type="ECO:0000256" key="3">
    <source>
        <dbReference type="ARBA" id="ARBA00022525"/>
    </source>
</evidence>
<evidence type="ECO:0000256" key="6">
    <source>
        <dbReference type="ARBA" id="ARBA00023157"/>
    </source>
</evidence>
<keyword evidence="3" id="KW-0964">Secreted</keyword>
<dbReference type="EMBL" id="VIEB01000522">
    <property type="protein sequence ID" value="TQD87872.1"/>
    <property type="molecule type" value="Genomic_DNA"/>
</dbReference>
<dbReference type="PANTHER" id="PTHR34270:SF5">
    <property type="entry name" value="PROTEIN RALF-LIKE 10-RELATED"/>
    <property type="match status" value="1"/>
</dbReference>
<keyword evidence="5 8" id="KW-0732">Signal</keyword>
<keyword evidence="10" id="KW-1185">Reference proteome</keyword>
<dbReference type="InterPro" id="IPR008801">
    <property type="entry name" value="RALF"/>
</dbReference>
<evidence type="ECO:0000313" key="10">
    <source>
        <dbReference type="Proteomes" id="UP000315295"/>
    </source>
</evidence>
<evidence type="ECO:0000256" key="1">
    <source>
        <dbReference type="ARBA" id="ARBA00004613"/>
    </source>
</evidence>
<dbReference type="Pfam" id="PF05498">
    <property type="entry name" value="RALF"/>
    <property type="match status" value="1"/>
</dbReference>
<comment type="caution">
    <text evidence="9">The sequence shown here is derived from an EMBL/GenBank/DDBJ whole genome shotgun (WGS) entry which is preliminary data.</text>
</comment>
<dbReference type="AlphaFoldDB" id="A0A540LNN3"/>
<proteinExistence type="inferred from homology"/>
<comment type="function">
    <text evidence="7">Cell signaling peptide that may regulate plant stress, growth, and development. Mediates a rapid alkalinization of extracellular space by mediating a transient increase in the cytoplasmic Ca(2+) concentration leading to a calcium-dependent signaling events through a cell surface receptor and a concomitant activation of some intracellular mitogen-activated protein kinases.</text>
</comment>
<dbReference type="PANTHER" id="PTHR34270">
    <property type="entry name" value="PROTEIN RALF-LIKE 15-RELATED"/>
    <property type="match status" value="1"/>
</dbReference>
<accession>A0A540LNN3</accession>
<evidence type="ECO:0000256" key="7">
    <source>
        <dbReference type="ARBA" id="ARBA00037228"/>
    </source>
</evidence>
<organism evidence="9 10">
    <name type="scientific">Malus baccata</name>
    <name type="common">Siberian crab apple</name>
    <name type="synonym">Pyrus baccata</name>
    <dbReference type="NCBI Taxonomy" id="106549"/>
    <lineage>
        <taxon>Eukaryota</taxon>
        <taxon>Viridiplantae</taxon>
        <taxon>Streptophyta</taxon>
        <taxon>Embryophyta</taxon>
        <taxon>Tracheophyta</taxon>
        <taxon>Spermatophyta</taxon>
        <taxon>Magnoliopsida</taxon>
        <taxon>eudicotyledons</taxon>
        <taxon>Gunneridae</taxon>
        <taxon>Pentapetalae</taxon>
        <taxon>rosids</taxon>
        <taxon>fabids</taxon>
        <taxon>Rosales</taxon>
        <taxon>Rosaceae</taxon>
        <taxon>Amygdaloideae</taxon>
        <taxon>Maleae</taxon>
        <taxon>Malus</taxon>
    </lineage>
</organism>
<feature type="chain" id="PRO_5021949450" evidence="8">
    <location>
        <begin position="23"/>
        <end position="173"/>
    </location>
</feature>
<evidence type="ECO:0000256" key="8">
    <source>
        <dbReference type="SAM" id="SignalP"/>
    </source>
</evidence>
<protein>
    <submittedName>
        <fullName evidence="9">Uncharacterized protein</fullName>
    </submittedName>
</protein>
<evidence type="ECO:0000256" key="5">
    <source>
        <dbReference type="ARBA" id="ARBA00022729"/>
    </source>
</evidence>
<dbReference type="GO" id="GO:0005576">
    <property type="term" value="C:extracellular region"/>
    <property type="evidence" value="ECO:0007669"/>
    <property type="project" value="UniProtKB-SubCell"/>
</dbReference>
<keyword evidence="6" id="KW-1015">Disulfide bond</keyword>
<keyword evidence="4" id="KW-0372">Hormone</keyword>
<feature type="signal peptide" evidence="8">
    <location>
        <begin position="1"/>
        <end position="22"/>
    </location>
</feature>